<keyword evidence="1" id="KW-0479">Metal-binding</keyword>
<gene>
    <name evidence="5" type="ORF">SCAR479_14068</name>
</gene>
<dbReference type="EMBL" id="JARVKM010000148">
    <property type="protein sequence ID" value="KAK9769260.1"/>
    <property type="molecule type" value="Genomic_DNA"/>
</dbReference>
<keyword evidence="1" id="KW-0863">Zinc-finger</keyword>
<feature type="compositionally biased region" description="Low complexity" evidence="3">
    <location>
        <begin position="463"/>
        <end position="494"/>
    </location>
</feature>
<evidence type="ECO:0000256" key="2">
    <source>
        <dbReference type="SAM" id="Coils"/>
    </source>
</evidence>
<feature type="region of interest" description="Disordered" evidence="3">
    <location>
        <begin position="1"/>
        <end position="75"/>
    </location>
</feature>
<evidence type="ECO:0000256" key="3">
    <source>
        <dbReference type="SAM" id="MobiDB-lite"/>
    </source>
</evidence>
<sequence length="586" mass="65970">MARSTSGEIAESQTNQAKQQVRFETDAFEKQLPRTNYDTQGDLRRRSRSSMTNVLPSHEAATATLGDQEEYDMEDPNSTYTTYKEMMEGRLDTLTYAETLEDILDTDVALRLEHMAEHFGKKGPAMPFVPLTEEGKTQWPNFDGLVGIDQFVKMAEKNTDALFAEMKLRSLLAIVHRTQLKDLHTITQELSATIRQMHDWADFLGRKWDEEKTKSAAAEAVWEDQVKDLEEQIAGLKDTVVKMAQQPTRFTRDGTPSSFVSSGGTHHGRTAKAAEPGTFTNKKEDVDFNHWFMLLKGKLKDNADHYSTESSKIHYILGKMGKPASDDLLPFVHSEHGAEPLYTTSEQVLNHLETYYRNPNARDEAHEKYKALTMDNNAIFRNFRLEFVKLAGLSGIARSEYKRDINDKIPARLNERVVEKLDNDAISFEEFCSTLIQYDNQQHKNFVKKSANKTLQANREKTNTTNGNGNKYGTKTGTQGSATTPSTPTSTTASTAANFGATLLGTTSNGNKLWKAPRDMEDRKKLIREGRCFTCHEPGHRSTACPHKEDAAKMEENRINEIVSKTTTSNHAKLMAAAAMDKGQEN</sequence>
<organism evidence="5 6">
    <name type="scientific">Seiridium cardinale</name>
    <dbReference type="NCBI Taxonomy" id="138064"/>
    <lineage>
        <taxon>Eukaryota</taxon>
        <taxon>Fungi</taxon>
        <taxon>Dikarya</taxon>
        <taxon>Ascomycota</taxon>
        <taxon>Pezizomycotina</taxon>
        <taxon>Sordariomycetes</taxon>
        <taxon>Xylariomycetidae</taxon>
        <taxon>Amphisphaeriales</taxon>
        <taxon>Sporocadaceae</taxon>
        <taxon>Seiridium</taxon>
    </lineage>
</organism>
<accession>A0ABR2X663</accession>
<proteinExistence type="predicted"/>
<evidence type="ECO:0000313" key="6">
    <source>
        <dbReference type="Proteomes" id="UP001465668"/>
    </source>
</evidence>
<name>A0ABR2X663_9PEZI</name>
<feature type="compositionally biased region" description="Polar residues" evidence="3">
    <location>
        <begin position="1"/>
        <end position="19"/>
    </location>
</feature>
<dbReference type="InterPro" id="IPR036875">
    <property type="entry name" value="Znf_CCHC_sf"/>
</dbReference>
<dbReference type="PROSITE" id="PS50158">
    <property type="entry name" value="ZF_CCHC"/>
    <property type="match status" value="1"/>
</dbReference>
<feature type="compositionally biased region" description="Polar residues" evidence="3">
    <location>
        <begin position="250"/>
        <end position="264"/>
    </location>
</feature>
<comment type="caution">
    <text evidence="5">The sequence shown here is derived from an EMBL/GenBank/DDBJ whole genome shotgun (WGS) entry which is preliminary data.</text>
</comment>
<feature type="compositionally biased region" description="Basic and acidic residues" evidence="3">
    <location>
        <begin position="21"/>
        <end position="32"/>
    </location>
</feature>
<dbReference type="InterPro" id="IPR001878">
    <property type="entry name" value="Znf_CCHC"/>
</dbReference>
<dbReference type="Proteomes" id="UP001465668">
    <property type="component" value="Unassembled WGS sequence"/>
</dbReference>
<reference evidence="5 6" key="1">
    <citation type="submission" date="2024-02" db="EMBL/GenBank/DDBJ databases">
        <title>First draft genome assembly of two strains of Seiridium cardinale.</title>
        <authorList>
            <person name="Emiliani G."/>
            <person name="Scali E."/>
        </authorList>
    </citation>
    <scope>NUCLEOTIDE SEQUENCE [LARGE SCALE GENOMIC DNA]</scope>
    <source>
        <strain evidence="5 6">BM-138-000479</strain>
    </source>
</reference>
<feature type="domain" description="CCHC-type" evidence="4">
    <location>
        <begin position="531"/>
        <end position="546"/>
    </location>
</feature>
<evidence type="ECO:0000256" key="1">
    <source>
        <dbReference type="PROSITE-ProRule" id="PRU00047"/>
    </source>
</evidence>
<evidence type="ECO:0000313" key="5">
    <source>
        <dbReference type="EMBL" id="KAK9769260.1"/>
    </source>
</evidence>
<keyword evidence="6" id="KW-1185">Reference proteome</keyword>
<feature type="coiled-coil region" evidence="2">
    <location>
        <begin position="219"/>
        <end position="246"/>
    </location>
</feature>
<keyword evidence="1" id="KW-0862">Zinc</keyword>
<feature type="region of interest" description="Disordered" evidence="3">
    <location>
        <begin position="250"/>
        <end position="278"/>
    </location>
</feature>
<evidence type="ECO:0000259" key="4">
    <source>
        <dbReference type="PROSITE" id="PS50158"/>
    </source>
</evidence>
<feature type="region of interest" description="Disordered" evidence="3">
    <location>
        <begin position="455"/>
        <end position="494"/>
    </location>
</feature>
<dbReference type="SUPFAM" id="SSF57756">
    <property type="entry name" value="Retrovirus zinc finger-like domains"/>
    <property type="match status" value="1"/>
</dbReference>
<keyword evidence="2" id="KW-0175">Coiled coil</keyword>
<protein>
    <submittedName>
        <fullName evidence="5">CCHC-type domain-containing protein</fullName>
    </submittedName>
</protein>